<evidence type="ECO:0000256" key="1">
    <source>
        <dbReference type="ARBA" id="ARBA00004651"/>
    </source>
</evidence>
<feature type="transmembrane region" description="Helical" evidence="6">
    <location>
        <begin position="326"/>
        <end position="345"/>
    </location>
</feature>
<dbReference type="Proteomes" id="UP000014065">
    <property type="component" value="Unassembled WGS sequence"/>
</dbReference>
<feature type="transmembrane region" description="Helical" evidence="6">
    <location>
        <begin position="194"/>
        <end position="216"/>
    </location>
</feature>
<reference evidence="7 8" key="1">
    <citation type="journal article" date="2012" name="J. Bacteriol.">
        <title>Genome Sequence of "Candidatus Nitrosoarchaeum limnia" BG20, a Low-Salinity Ammonia-Oxidizing Archaeon from the San Francisco Bay Estuary.</title>
        <authorList>
            <person name="Mosier A.C."/>
            <person name="Allen E.E."/>
            <person name="Kim M."/>
            <person name="Ferriera S."/>
            <person name="Francis C.A."/>
        </authorList>
    </citation>
    <scope>NUCLEOTIDE SEQUENCE [LARGE SCALE GENOMIC DNA]</scope>
    <source>
        <strain evidence="7 8">BG20</strain>
    </source>
</reference>
<keyword evidence="5 6" id="KW-0472">Membrane</keyword>
<keyword evidence="3 6" id="KW-0812">Transmembrane</keyword>
<accession>S2E904</accession>
<dbReference type="PANTHER" id="PTHR42770:SF7">
    <property type="entry name" value="MEMBRANE PROTEIN"/>
    <property type="match status" value="1"/>
</dbReference>
<dbReference type="InterPro" id="IPR002293">
    <property type="entry name" value="AA/rel_permease1"/>
</dbReference>
<comment type="caution">
    <text evidence="7">The sequence shown here is derived from an EMBL/GenBank/DDBJ whole genome shotgun (WGS) entry which is preliminary data.</text>
</comment>
<feature type="transmembrane region" description="Helical" evidence="6">
    <location>
        <begin position="228"/>
        <end position="251"/>
    </location>
</feature>
<gene>
    <name evidence="7" type="ORF">BG20_I2178</name>
</gene>
<keyword evidence="4 6" id="KW-1133">Transmembrane helix</keyword>
<name>S2E904_9ARCH</name>
<dbReference type="InterPro" id="IPR050367">
    <property type="entry name" value="APC_superfamily"/>
</dbReference>
<dbReference type="GO" id="GO:0022857">
    <property type="term" value="F:transmembrane transporter activity"/>
    <property type="evidence" value="ECO:0007669"/>
    <property type="project" value="InterPro"/>
</dbReference>
<comment type="subcellular location">
    <subcellularLocation>
        <location evidence="1">Cell membrane</location>
        <topology evidence="1">Multi-pass membrane protein</topology>
    </subcellularLocation>
</comment>
<feature type="transmembrane region" description="Helical" evidence="6">
    <location>
        <begin position="125"/>
        <end position="143"/>
    </location>
</feature>
<feature type="transmembrane region" description="Helical" evidence="6">
    <location>
        <begin position="263"/>
        <end position="285"/>
    </location>
</feature>
<evidence type="ECO:0000256" key="5">
    <source>
        <dbReference type="ARBA" id="ARBA00023136"/>
    </source>
</evidence>
<evidence type="ECO:0000313" key="7">
    <source>
        <dbReference type="EMBL" id="EPA05881.1"/>
    </source>
</evidence>
<dbReference type="PANTHER" id="PTHR42770">
    <property type="entry name" value="AMINO ACID TRANSPORTER-RELATED"/>
    <property type="match status" value="1"/>
</dbReference>
<keyword evidence="8" id="KW-1185">Reference proteome</keyword>
<feature type="transmembrane region" description="Helical" evidence="6">
    <location>
        <begin position="351"/>
        <end position="370"/>
    </location>
</feature>
<evidence type="ECO:0000313" key="8">
    <source>
        <dbReference type="Proteomes" id="UP000014065"/>
    </source>
</evidence>
<dbReference type="GO" id="GO:0005886">
    <property type="term" value="C:plasma membrane"/>
    <property type="evidence" value="ECO:0007669"/>
    <property type="project" value="UniProtKB-SubCell"/>
</dbReference>
<feature type="transmembrane region" description="Helical" evidence="6">
    <location>
        <begin position="155"/>
        <end position="174"/>
    </location>
</feature>
<dbReference type="PIRSF" id="PIRSF006060">
    <property type="entry name" value="AA_transporter"/>
    <property type="match status" value="1"/>
</dbReference>
<feature type="transmembrane region" description="Helical" evidence="6">
    <location>
        <begin position="405"/>
        <end position="421"/>
    </location>
</feature>
<evidence type="ECO:0000256" key="3">
    <source>
        <dbReference type="ARBA" id="ARBA00022692"/>
    </source>
</evidence>
<feature type="transmembrane region" description="Helical" evidence="6">
    <location>
        <begin position="42"/>
        <end position="64"/>
    </location>
</feature>
<organism evidence="7 8">
    <name type="scientific">Candidatus Nitrosarchaeum limnium BG20</name>
    <dbReference type="NCBI Taxonomy" id="859192"/>
    <lineage>
        <taxon>Archaea</taxon>
        <taxon>Nitrososphaerota</taxon>
        <taxon>Nitrososphaeria</taxon>
        <taxon>Nitrosopumilales</taxon>
        <taxon>Nitrosopumilaceae</taxon>
        <taxon>Nitrosarchaeum</taxon>
    </lineage>
</organism>
<dbReference type="Pfam" id="PF13520">
    <property type="entry name" value="AA_permease_2"/>
    <property type="match status" value="1"/>
</dbReference>
<dbReference type="EMBL" id="AHJG01000129">
    <property type="protein sequence ID" value="EPA05881.1"/>
    <property type="molecule type" value="Genomic_DNA"/>
</dbReference>
<evidence type="ECO:0000256" key="6">
    <source>
        <dbReference type="SAM" id="Phobius"/>
    </source>
</evidence>
<feature type="transmembrane region" description="Helical" evidence="6">
    <location>
        <begin position="85"/>
        <end position="113"/>
    </location>
</feature>
<protein>
    <submittedName>
        <fullName evidence="7">Amino acid permease</fullName>
    </submittedName>
</protein>
<feature type="transmembrane region" description="Helical" evidence="6">
    <location>
        <begin position="12"/>
        <end position="36"/>
    </location>
</feature>
<dbReference type="AlphaFoldDB" id="S2E904"/>
<proteinExistence type="predicted"/>
<sequence length="468" mass="51637">MILLKLKKDLSFFDLTNIIIGSIVGADIYIASAITAGLVGPIAIFVWVIAGGFAIVLALVFAYSSYYVPKVGGPFAFVSKAFDNFYGFLTGWSMWIAEMMALPVFAIAFTQYLHYFVELNFWQDVLVKGVFLLGLTMVNIISVKAAGRLNDILTIVKLAPLVILIISGIVFFVIHPEAIQKNYTPLMPLGLDNFGTALVLIFWAYVGFEMGTLPASEVKNPKKNIPKAIIVGILVVIVFYLITNFVLFGVSSWEDLSKTQTPLVLVSTITLGSIGAIIIGVGALLSVSGSNESGTLGIARLSYAMSIKGLFPKIFSKTHPKYKTPYMALIIQGVIAFSLSIYGGISELISFSVFNLSFSFLLVCFSLIVLKKNSEHKLHGQSILPWLGIGICLYLLYSTSFFDKIVGSVIILSGIPLYIFFSPKVDIHHLREAFLSEESIFTRRLERHEKFLASFVKICHRIYKKVAH</sequence>
<dbReference type="Gene3D" id="1.20.1740.10">
    <property type="entry name" value="Amino acid/polyamine transporter I"/>
    <property type="match status" value="1"/>
</dbReference>
<evidence type="ECO:0000256" key="2">
    <source>
        <dbReference type="ARBA" id="ARBA00022475"/>
    </source>
</evidence>
<feature type="transmembrane region" description="Helical" evidence="6">
    <location>
        <begin position="382"/>
        <end position="399"/>
    </location>
</feature>
<keyword evidence="2" id="KW-1003">Cell membrane</keyword>
<evidence type="ECO:0000256" key="4">
    <source>
        <dbReference type="ARBA" id="ARBA00022989"/>
    </source>
</evidence>